<organism evidence="1">
    <name type="scientific">uncultured Caudovirales phage</name>
    <dbReference type="NCBI Taxonomy" id="2100421"/>
    <lineage>
        <taxon>Viruses</taxon>
        <taxon>Duplodnaviria</taxon>
        <taxon>Heunggongvirae</taxon>
        <taxon>Uroviricota</taxon>
        <taxon>Caudoviricetes</taxon>
        <taxon>Peduoviridae</taxon>
        <taxon>Maltschvirus</taxon>
        <taxon>Maltschvirus maltsch</taxon>
    </lineage>
</organism>
<reference evidence="1" key="1">
    <citation type="submission" date="2020-04" db="EMBL/GenBank/DDBJ databases">
        <authorList>
            <person name="Chiriac C."/>
            <person name="Salcher M."/>
            <person name="Ghai R."/>
            <person name="Kavagutti S V."/>
        </authorList>
    </citation>
    <scope>NUCLEOTIDE SEQUENCE</scope>
</reference>
<accession>A0A6J5KI34</accession>
<protein>
    <submittedName>
        <fullName evidence="1">Uncharacterized protein</fullName>
    </submittedName>
</protein>
<evidence type="ECO:0000313" key="1">
    <source>
        <dbReference type="EMBL" id="CAB4120856.1"/>
    </source>
</evidence>
<proteinExistence type="predicted"/>
<dbReference type="EMBL" id="LR796138">
    <property type="protein sequence ID" value="CAB4120856.1"/>
    <property type="molecule type" value="Genomic_DNA"/>
</dbReference>
<gene>
    <name evidence="1" type="ORF">UFOVP2_32</name>
</gene>
<name>A0A6J5KI34_9CAUD</name>
<sequence length="213" mass="22211">MANLNAPSGLSPVMYRNGNYWNGQARLYMISASLSVARGGMFVGDLVSIDSTNNSNAQGIPYVTQITAGAGNAVRGVIVGIGLALPQGYQGGPYINPNDLTKTFRPAGTAATDYIVAVADDPDIIFEVQEDTTSTPGLAAAMTKNVSPSLGTPATGVFLSATQVNSNTYATGATLQLKVVQSIQRPDNTPFTAYQKLLVLINNHDFSGGTVGY</sequence>